<dbReference type="SUPFAM" id="SSF109604">
    <property type="entry name" value="HD-domain/PDEase-like"/>
    <property type="match status" value="1"/>
</dbReference>
<dbReference type="EMBL" id="PGFH01000001">
    <property type="protein sequence ID" value="PJJ80976.1"/>
    <property type="molecule type" value="Genomic_DNA"/>
</dbReference>
<dbReference type="AlphaFoldDB" id="A0A2M9D5I4"/>
<dbReference type="OrthoDB" id="9802385at2"/>
<dbReference type="RefSeq" id="WP_100387708.1">
    <property type="nucleotide sequence ID" value="NZ_BMZU01000001.1"/>
</dbReference>
<comment type="caution">
    <text evidence="1">The sequence shown here is derived from an EMBL/GenBank/DDBJ whole genome shotgun (WGS) entry which is preliminary data.</text>
</comment>
<reference evidence="1 2" key="1">
    <citation type="submission" date="2017-11" db="EMBL/GenBank/DDBJ databases">
        <title>Genomic Encyclopedia of Archaeal and Bacterial Type Strains, Phase II (KMG-II): From Individual Species to Whole Genera.</title>
        <authorList>
            <person name="Goeker M."/>
        </authorList>
    </citation>
    <scope>NUCLEOTIDE SEQUENCE [LARGE SCALE GENOMIC DNA]</scope>
    <source>
        <strain evidence="1 2">DSM 16400</strain>
    </source>
</reference>
<accession>A0A2M9D5I4</accession>
<gene>
    <name evidence="1" type="ORF">CLV85_0143</name>
</gene>
<evidence type="ECO:0000313" key="1">
    <source>
        <dbReference type="EMBL" id="PJJ80976.1"/>
    </source>
</evidence>
<proteinExistence type="predicted"/>
<dbReference type="Gene3D" id="1.10.3210.10">
    <property type="entry name" value="Hypothetical protein af1432"/>
    <property type="match status" value="1"/>
</dbReference>
<protein>
    <recommendedName>
        <fullName evidence="3">HD domain-containing protein</fullName>
    </recommendedName>
</protein>
<organism evidence="1 2">
    <name type="scientific">Salinibacterium amurskyense</name>
    <dbReference type="NCBI Taxonomy" id="205941"/>
    <lineage>
        <taxon>Bacteria</taxon>
        <taxon>Bacillati</taxon>
        <taxon>Actinomycetota</taxon>
        <taxon>Actinomycetes</taxon>
        <taxon>Micrococcales</taxon>
        <taxon>Microbacteriaceae</taxon>
        <taxon>Salinibacterium</taxon>
    </lineage>
</organism>
<dbReference type="Proteomes" id="UP000231742">
    <property type="component" value="Unassembled WGS sequence"/>
</dbReference>
<evidence type="ECO:0008006" key="3">
    <source>
        <dbReference type="Google" id="ProtNLM"/>
    </source>
</evidence>
<sequence length="295" mass="33707">MNELNTTPERPTIEPQRFYTRFTDTGFLHVGTFTGITLNGERRYFMWQTDAWKEIYLSGFEYYRDDDDTHFAESSRVDVQQLSPGAVETEPGGGSFLDAYFGHDLDDPINQQGRTKKADELEAHISDADNEDEEDDMLMTEVDAMVQHGIAVGIATIAHRGQLDKLGYDYIDHPARVAESFDWLNEPVEHCTAWLHDVIEDTDISASDLLKAGMLPEIVTAVELMTRRTDVANADYYDRIRQNPAALAVKLADINDNLADWRFRKLDYDTQVRLSNKYFHARQLLQPATDETENS</sequence>
<evidence type="ECO:0000313" key="2">
    <source>
        <dbReference type="Proteomes" id="UP000231742"/>
    </source>
</evidence>
<name>A0A2M9D5I4_9MICO</name>
<keyword evidence="2" id="KW-1185">Reference proteome</keyword>